<sequence length="1388" mass="155431">MTESVRMYEMLIGNLSILQHVLTLVGCCWVAKVLGRVIWDLVVAFRNFVWARWRPSDDLSRKYGKWAVVTGSTDGVGKAYAFELAKRGMNIVLISRSEEKLRVVAKEIEATTGVDTLIIAVDFGAGTEIYPKIRAEIGNREVGVLVNNVGFMNSYPKYFTEVPAEVLMQFINVNMTAATMMSHMLLPEMAARRRGAIINLSSASAIGPLALMAVYSASKAYVDYLSQALHEEYAPYGIDVQTLVPFYIRTNMTRFSSTLNSIGQLTPDAKAFARSAIATLPYAGRTSGYWSHGFQYWVVTIVNQWGWKKLGHLLQRWLRLDLVKKYGAWAVVTGATDGIGKGYAYELARRGMKVMLIARNEEKLKRVADEIKLRTGSEISYVVADFSKGASIYASIKQAIQDLEIGILVNNVGVLFIGEFDEMTEQEYRGMLEVNNNAAVEMTHLVLPAMKARRSGAIVNISSGISFYPTPMFNLYAATKVFDSFFSRGLAYECKFHGITVQCVTPNAVRTNMTLIFSDSDYSAFNVFWPNPEQFAKSAVATIPYATHTHGYWAHALQSTGIYFIAAKFIRFIFDLYVGLRNHVWARLVRIEYVRKFGRWAVVTGATDGIGRCYAEELARRGMNIVLISRTLEKLQKVAAEIAEKAEVEVMYVVADFRRVDEFMPYIRAAIEKLDVGILVNNVGILDSGSFLSIPDETVHSLLEVNTHACIDMTRLVLPGMVERRRGALVNLSSTLSYLPCPNFSLYAATKAFVSHFSKALAHECKPHGIRVQAIHPCFVDTQFTERFPRMLKGYCELTCPRPETFVKSAVAMIPFATDSTGYYGHAFLRYCLGINRVVTNFLWPRIGSFIYGEWAVITGATDGLGKEYAKELAKRGLKIVLMSRNELKLKDVAAELVHETGTTVECVVADFTEIQTILPRLQNELAKFDDIGLLINNHVSNILRVNIDTVVALTHLILPGMKKRRRGAIVNVGSCAGSYPSPTLALYSATKTFVDSFAQALTEECIESHVTVQALNPFYLNTPMTSEISNFMQKFGIFFPDAKTFARSAVATIPYASETTGYFPHQIQRFFFTVFGSYVWNKSLLQWSKVLHAEEVRKSTPNFVKRYGEWAVITGATDGLGKEYAKELAKRGLKIVLMSRNELKLKDVAAELVRETGTTVECIVADFTKIQSILPRLENELAKFDDIGLLINNVGLLHEYTFFETLDFQHVSNILRVNIDTVVALTHLILPGMKKRRRGAIVNVGSCAGSYPSPMLALYSATKTFVDSFTQALTEECLESHVTVQALNPFYLNTPMTSGISNFMQKFGIFFPDAKTFARSAVATIPYASETTGYFPHQIQRFFFTVCGSYVWKKSLLQWSKVLHAEEVSRRLSIAMTNMMFKFRAKA</sequence>
<dbReference type="InterPro" id="IPR036291">
    <property type="entry name" value="NAD(P)-bd_dom_sf"/>
</dbReference>
<protein>
    <submittedName>
        <fullName evidence="4">Uncharacterized protein</fullName>
    </submittedName>
</protein>
<name>A0A7R9BHB1_9CRUS</name>
<dbReference type="PRINTS" id="PR00081">
    <property type="entry name" value="GDHRDH"/>
</dbReference>
<keyword evidence="2" id="KW-0521">NADP</keyword>
<dbReference type="InterPro" id="IPR051019">
    <property type="entry name" value="VLCFA-Steroid_DH"/>
</dbReference>
<evidence type="ECO:0000256" key="2">
    <source>
        <dbReference type="ARBA" id="ARBA00022857"/>
    </source>
</evidence>
<evidence type="ECO:0000256" key="1">
    <source>
        <dbReference type="ARBA" id="ARBA00004240"/>
    </source>
</evidence>
<dbReference type="OrthoDB" id="5545019at2759"/>
<dbReference type="GO" id="GO:0005783">
    <property type="term" value="C:endoplasmic reticulum"/>
    <property type="evidence" value="ECO:0007669"/>
    <property type="project" value="UniProtKB-SubCell"/>
</dbReference>
<keyword evidence="3" id="KW-0560">Oxidoreductase</keyword>
<dbReference type="InterPro" id="IPR020904">
    <property type="entry name" value="Sc_DH/Rdtase_CS"/>
</dbReference>
<dbReference type="EMBL" id="OA882228">
    <property type="protein sequence ID" value="CAD7273950.1"/>
    <property type="molecule type" value="Genomic_DNA"/>
</dbReference>
<dbReference type="Pfam" id="PF00106">
    <property type="entry name" value="adh_short"/>
    <property type="match status" value="5"/>
</dbReference>
<dbReference type="Gene3D" id="3.40.50.720">
    <property type="entry name" value="NAD(P)-binding Rossmann-like Domain"/>
    <property type="match status" value="5"/>
</dbReference>
<dbReference type="InterPro" id="IPR002347">
    <property type="entry name" value="SDR_fam"/>
</dbReference>
<dbReference type="Proteomes" id="UP000678499">
    <property type="component" value="Unassembled WGS sequence"/>
</dbReference>
<dbReference type="PROSITE" id="PS51257">
    <property type="entry name" value="PROKAR_LIPOPROTEIN"/>
    <property type="match status" value="1"/>
</dbReference>
<evidence type="ECO:0000256" key="3">
    <source>
        <dbReference type="ARBA" id="ARBA00023002"/>
    </source>
</evidence>
<accession>A0A7R9BHB1</accession>
<evidence type="ECO:0000313" key="4">
    <source>
        <dbReference type="EMBL" id="CAD7273950.1"/>
    </source>
</evidence>
<dbReference type="PANTHER" id="PTHR43899:SF40">
    <property type="entry name" value="INACTIVE HYDROXYSTEROID DEHYDROGENASE-LIKE PROTEIN 1"/>
    <property type="match status" value="1"/>
</dbReference>
<reference evidence="4" key="1">
    <citation type="submission" date="2020-11" db="EMBL/GenBank/DDBJ databases">
        <authorList>
            <person name="Tran Van P."/>
        </authorList>
    </citation>
    <scope>NUCLEOTIDE SEQUENCE</scope>
</reference>
<dbReference type="PROSITE" id="PS00061">
    <property type="entry name" value="ADH_SHORT"/>
    <property type="match status" value="3"/>
</dbReference>
<proteinExistence type="predicted"/>
<dbReference type="FunFam" id="3.40.50.720:FF:000137">
    <property type="entry name" value="Hydroxysteroid (17-beta) dehydrogenase 3"/>
    <property type="match status" value="4"/>
</dbReference>
<dbReference type="PRINTS" id="PR00080">
    <property type="entry name" value="SDRFAMILY"/>
</dbReference>
<dbReference type="CDD" id="cd05356">
    <property type="entry name" value="17beta-HSD1_like_SDR_c"/>
    <property type="match status" value="5"/>
</dbReference>
<dbReference type="PANTHER" id="PTHR43899">
    <property type="entry name" value="RH59310P"/>
    <property type="match status" value="1"/>
</dbReference>
<organism evidence="4">
    <name type="scientific">Notodromas monacha</name>
    <dbReference type="NCBI Taxonomy" id="399045"/>
    <lineage>
        <taxon>Eukaryota</taxon>
        <taxon>Metazoa</taxon>
        <taxon>Ecdysozoa</taxon>
        <taxon>Arthropoda</taxon>
        <taxon>Crustacea</taxon>
        <taxon>Oligostraca</taxon>
        <taxon>Ostracoda</taxon>
        <taxon>Podocopa</taxon>
        <taxon>Podocopida</taxon>
        <taxon>Cypridocopina</taxon>
        <taxon>Cypridoidea</taxon>
        <taxon>Cyprididae</taxon>
        <taxon>Notodromas</taxon>
    </lineage>
</organism>
<dbReference type="EMBL" id="CAJPEX010000191">
    <property type="protein sequence ID" value="CAG0914102.1"/>
    <property type="molecule type" value="Genomic_DNA"/>
</dbReference>
<comment type="subcellular location">
    <subcellularLocation>
        <location evidence="1">Endoplasmic reticulum</location>
    </subcellularLocation>
</comment>
<dbReference type="GO" id="GO:0016491">
    <property type="term" value="F:oxidoreductase activity"/>
    <property type="evidence" value="ECO:0007669"/>
    <property type="project" value="UniProtKB-KW"/>
</dbReference>
<dbReference type="SUPFAM" id="SSF51735">
    <property type="entry name" value="NAD(P)-binding Rossmann-fold domains"/>
    <property type="match status" value="5"/>
</dbReference>
<evidence type="ECO:0000313" key="5">
    <source>
        <dbReference type="Proteomes" id="UP000678499"/>
    </source>
</evidence>
<gene>
    <name evidence="4" type="ORF">NMOB1V02_LOCUS1812</name>
</gene>
<keyword evidence="5" id="KW-1185">Reference proteome</keyword>